<feature type="non-terminal residue" evidence="1">
    <location>
        <position position="163"/>
    </location>
</feature>
<dbReference type="Proteomes" id="UP000001555">
    <property type="component" value="Unassembled WGS sequence"/>
</dbReference>
<reference evidence="1 3" key="1">
    <citation type="submission" date="2008-03" db="EMBL/GenBank/DDBJ databases">
        <title>Annotation of Ixodes scapularis.</title>
        <authorList>
            <consortium name="Ixodes scapularis Genome Project Consortium"/>
            <person name="Caler E."/>
            <person name="Hannick L.I."/>
            <person name="Bidwell S."/>
            <person name="Joardar V."/>
            <person name="Thiagarajan M."/>
            <person name="Amedeo P."/>
            <person name="Galinsky K.J."/>
            <person name="Schobel S."/>
            <person name="Inman J."/>
            <person name="Hostetler J."/>
            <person name="Miller J."/>
            <person name="Hammond M."/>
            <person name="Megy K."/>
            <person name="Lawson D."/>
            <person name="Kodira C."/>
            <person name="Sutton G."/>
            <person name="Meyer J."/>
            <person name="Hill C.A."/>
            <person name="Birren B."/>
            <person name="Nene V."/>
            <person name="Collins F."/>
            <person name="Alarcon-Chaidez F."/>
            <person name="Wikel S."/>
            <person name="Strausberg R."/>
        </authorList>
    </citation>
    <scope>NUCLEOTIDE SEQUENCE [LARGE SCALE GENOMIC DNA]</scope>
    <source>
        <strain evidence="3">Wikel</strain>
        <strain evidence="1">Wikel colony</strain>
    </source>
</reference>
<dbReference type="EMBL" id="DS715084">
    <property type="protein sequence ID" value="EEC06165.1"/>
    <property type="molecule type" value="Genomic_DNA"/>
</dbReference>
<proteinExistence type="predicted"/>
<dbReference type="VEuPathDB" id="VectorBase:ISCI004366"/>
<dbReference type="EMBL" id="ABJB010750068">
    <property type="status" value="NOT_ANNOTATED_CDS"/>
    <property type="molecule type" value="Genomic_DNA"/>
</dbReference>
<dbReference type="HOGENOM" id="CLU_1631235_0_0_1"/>
<reference evidence="2" key="2">
    <citation type="submission" date="2020-05" db="UniProtKB">
        <authorList>
            <consortium name="EnsemblMetazoa"/>
        </authorList>
    </citation>
    <scope>IDENTIFICATION</scope>
    <source>
        <strain evidence="2">wikel</strain>
    </source>
</reference>
<feature type="non-terminal residue" evidence="1">
    <location>
        <position position="1"/>
    </location>
</feature>
<evidence type="ECO:0000313" key="3">
    <source>
        <dbReference type="Proteomes" id="UP000001555"/>
    </source>
</evidence>
<protein>
    <submittedName>
        <fullName evidence="1 2">Uncharacterized protein</fullName>
    </submittedName>
</protein>
<dbReference type="AlphaFoldDB" id="B7PHU3"/>
<name>B7PHU3_IXOSC</name>
<organism>
    <name type="scientific">Ixodes scapularis</name>
    <name type="common">Black-legged tick</name>
    <name type="synonym">Deer tick</name>
    <dbReference type="NCBI Taxonomy" id="6945"/>
    <lineage>
        <taxon>Eukaryota</taxon>
        <taxon>Metazoa</taxon>
        <taxon>Ecdysozoa</taxon>
        <taxon>Arthropoda</taxon>
        <taxon>Chelicerata</taxon>
        <taxon>Arachnida</taxon>
        <taxon>Acari</taxon>
        <taxon>Parasitiformes</taxon>
        <taxon>Ixodida</taxon>
        <taxon>Ixodoidea</taxon>
        <taxon>Ixodidae</taxon>
        <taxon>Ixodinae</taxon>
        <taxon>Ixodes</taxon>
    </lineage>
</organism>
<sequence>VFLGIGKSGKRQTFQYVSICKMLKCILENPVAWSDFQSQPEEDGYLSTVFDGTAHHDHAYFQGDRKKICVQLYSDEFEVCNPLGSKRGKHKLTAVYFSVLNFPQKVRSRLSGIHLALLVKDKFVASYGLHKIFDPLVRDIAELEKNGIIVNGEVIYGSVLAVT</sequence>
<gene>
    <name evidence="1" type="ORF">IscW_ISCW004366</name>
</gene>
<dbReference type="PaxDb" id="6945-B7PHU3"/>
<keyword evidence="3" id="KW-1185">Reference proteome</keyword>
<dbReference type="InParanoid" id="B7PHU3"/>
<evidence type="ECO:0000313" key="1">
    <source>
        <dbReference type="EMBL" id="EEC06165.1"/>
    </source>
</evidence>
<dbReference type="VEuPathDB" id="VectorBase:ISCW004366"/>
<evidence type="ECO:0000313" key="2">
    <source>
        <dbReference type="EnsemblMetazoa" id="ISCW004366-PA"/>
    </source>
</evidence>
<dbReference type="EnsemblMetazoa" id="ISCW004366-RA">
    <property type="protein sequence ID" value="ISCW004366-PA"/>
    <property type="gene ID" value="ISCW004366"/>
</dbReference>
<accession>B7PHU3</accession>